<keyword evidence="1" id="KW-1133">Transmembrane helix</keyword>
<sequence length="220" mass="24258">MAVRLLIPTAALLAAWSYLSVWVPHPVAGLKVLGVDLLTFCKLFTGAQIPWPWQNPTFFVLPLAMTSLTLSQLGWFADAPGHWHRAVVWSVRLALWIASLYVALQILPLDWKPSNLFWTSNLLQTAGFAFCTGFALLAPLTSPLMTGLARWWIPPAALAAATAHAAFLVAYLPEFARLYRQPLQPGPGFYGTALGLAALIIASIASHPRPVDHLEWRKQR</sequence>
<gene>
    <name evidence="2" type="ORF">F4Y08_01700</name>
</gene>
<feature type="transmembrane region" description="Helical" evidence="1">
    <location>
        <begin position="83"/>
        <end position="104"/>
    </location>
</feature>
<reference evidence="2" key="1">
    <citation type="submission" date="2019-09" db="EMBL/GenBank/DDBJ databases">
        <title>Characterisation of the sponge microbiome using genome-centric metagenomics.</title>
        <authorList>
            <person name="Engelberts J.P."/>
            <person name="Robbins S.J."/>
            <person name="De Goeij J.M."/>
            <person name="Aranda M."/>
            <person name="Bell S.C."/>
            <person name="Webster N.S."/>
        </authorList>
    </citation>
    <scope>NUCLEOTIDE SEQUENCE</scope>
    <source>
        <strain evidence="2">SB0662_bin_9</strain>
    </source>
</reference>
<feature type="transmembrane region" description="Helical" evidence="1">
    <location>
        <begin position="116"/>
        <end position="140"/>
    </location>
</feature>
<accession>A0A6B1DMS5</accession>
<proteinExistence type="predicted"/>
<dbReference type="EMBL" id="VXPY01000013">
    <property type="protein sequence ID" value="MYD89039.1"/>
    <property type="molecule type" value="Genomic_DNA"/>
</dbReference>
<evidence type="ECO:0000313" key="2">
    <source>
        <dbReference type="EMBL" id="MYD89039.1"/>
    </source>
</evidence>
<feature type="transmembrane region" description="Helical" evidence="1">
    <location>
        <begin position="152"/>
        <end position="176"/>
    </location>
</feature>
<comment type="caution">
    <text evidence="2">The sequence shown here is derived from an EMBL/GenBank/DDBJ whole genome shotgun (WGS) entry which is preliminary data.</text>
</comment>
<protein>
    <submittedName>
        <fullName evidence="2">Uncharacterized protein</fullName>
    </submittedName>
</protein>
<evidence type="ECO:0000256" key="1">
    <source>
        <dbReference type="SAM" id="Phobius"/>
    </source>
</evidence>
<feature type="transmembrane region" description="Helical" evidence="1">
    <location>
        <begin position="188"/>
        <end position="206"/>
    </location>
</feature>
<feature type="transmembrane region" description="Helical" evidence="1">
    <location>
        <begin position="57"/>
        <end position="77"/>
    </location>
</feature>
<keyword evidence="1" id="KW-0812">Transmembrane</keyword>
<name>A0A6B1DMS5_9CHLR</name>
<organism evidence="2">
    <name type="scientific">Caldilineaceae bacterium SB0662_bin_9</name>
    <dbReference type="NCBI Taxonomy" id="2605258"/>
    <lineage>
        <taxon>Bacteria</taxon>
        <taxon>Bacillati</taxon>
        <taxon>Chloroflexota</taxon>
        <taxon>Caldilineae</taxon>
        <taxon>Caldilineales</taxon>
        <taxon>Caldilineaceae</taxon>
    </lineage>
</organism>
<keyword evidence="1" id="KW-0472">Membrane</keyword>
<dbReference type="AlphaFoldDB" id="A0A6B1DMS5"/>